<dbReference type="PANTHER" id="PTHR46797:SF1">
    <property type="entry name" value="METHYLPHOSPHONATE SYNTHASE"/>
    <property type="match status" value="1"/>
</dbReference>
<dbReference type="AlphaFoldDB" id="A0A926D2K8"/>
<keyword evidence="4" id="KW-1185">Reference proteome</keyword>
<evidence type="ECO:0000313" key="4">
    <source>
        <dbReference type="Proteomes" id="UP000654279"/>
    </source>
</evidence>
<dbReference type="PROSITE" id="PS50943">
    <property type="entry name" value="HTH_CROC1"/>
    <property type="match status" value="1"/>
</dbReference>
<comment type="caution">
    <text evidence="3">The sequence shown here is derived from an EMBL/GenBank/DDBJ whole genome shotgun (WGS) entry which is preliminary data.</text>
</comment>
<sequence>MNYSSLGQRIRQERQKLNLTQEQLAESADVTTAFIGHIERSERSLSLETLIKISNRLGVTVDYLLSDSYKPRDPQMTEELLQLLDNKSPSQKRALLDIMRTIVKYLPLGEEAQ</sequence>
<dbReference type="Pfam" id="PF01381">
    <property type="entry name" value="HTH_3"/>
    <property type="match status" value="1"/>
</dbReference>
<dbReference type="GO" id="GO:0005829">
    <property type="term" value="C:cytosol"/>
    <property type="evidence" value="ECO:0007669"/>
    <property type="project" value="TreeGrafter"/>
</dbReference>
<dbReference type="EMBL" id="JACRSO010000006">
    <property type="protein sequence ID" value="MBC8530187.1"/>
    <property type="molecule type" value="Genomic_DNA"/>
</dbReference>
<accession>A0A926D2K8</accession>
<dbReference type="GO" id="GO:0003700">
    <property type="term" value="F:DNA-binding transcription factor activity"/>
    <property type="evidence" value="ECO:0007669"/>
    <property type="project" value="TreeGrafter"/>
</dbReference>
<dbReference type="Gene3D" id="1.10.260.40">
    <property type="entry name" value="lambda repressor-like DNA-binding domains"/>
    <property type="match status" value="1"/>
</dbReference>
<feature type="domain" description="HTH cro/C1-type" evidence="2">
    <location>
        <begin position="10"/>
        <end position="64"/>
    </location>
</feature>
<dbReference type="GO" id="GO:0003677">
    <property type="term" value="F:DNA binding"/>
    <property type="evidence" value="ECO:0007669"/>
    <property type="project" value="UniProtKB-KW"/>
</dbReference>
<organism evidence="3 4">
    <name type="scientific">Luoshenia tenuis</name>
    <dbReference type="NCBI Taxonomy" id="2763654"/>
    <lineage>
        <taxon>Bacteria</taxon>
        <taxon>Bacillati</taxon>
        <taxon>Bacillota</taxon>
        <taxon>Clostridia</taxon>
        <taxon>Christensenellales</taxon>
        <taxon>Christensenellaceae</taxon>
        <taxon>Luoshenia</taxon>
    </lineage>
</organism>
<dbReference type="InterPro" id="IPR050807">
    <property type="entry name" value="TransReg_Diox_bact_type"/>
</dbReference>
<dbReference type="PANTHER" id="PTHR46797">
    <property type="entry name" value="HTH-TYPE TRANSCRIPTIONAL REGULATOR"/>
    <property type="match status" value="1"/>
</dbReference>
<dbReference type="SMART" id="SM00530">
    <property type="entry name" value="HTH_XRE"/>
    <property type="match status" value="1"/>
</dbReference>
<proteinExistence type="predicted"/>
<evidence type="ECO:0000256" key="1">
    <source>
        <dbReference type="ARBA" id="ARBA00023125"/>
    </source>
</evidence>
<dbReference type="CDD" id="cd00093">
    <property type="entry name" value="HTH_XRE"/>
    <property type="match status" value="1"/>
</dbReference>
<dbReference type="InterPro" id="IPR010982">
    <property type="entry name" value="Lambda_DNA-bd_dom_sf"/>
</dbReference>
<reference evidence="3" key="1">
    <citation type="submission" date="2020-08" db="EMBL/GenBank/DDBJ databases">
        <title>Genome public.</title>
        <authorList>
            <person name="Liu C."/>
            <person name="Sun Q."/>
        </authorList>
    </citation>
    <scope>NUCLEOTIDE SEQUENCE</scope>
    <source>
        <strain evidence="3">NSJ-44</strain>
    </source>
</reference>
<keyword evidence="1" id="KW-0238">DNA-binding</keyword>
<evidence type="ECO:0000313" key="3">
    <source>
        <dbReference type="EMBL" id="MBC8530187.1"/>
    </source>
</evidence>
<dbReference type="InterPro" id="IPR001387">
    <property type="entry name" value="Cro/C1-type_HTH"/>
</dbReference>
<protein>
    <submittedName>
        <fullName evidence="3">Helix-turn-helix transcriptional regulator</fullName>
    </submittedName>
</protein>
<name>A0A926D2K8_9FIRM</name>
<evidence type="ECO:0000259" key="2">
    <source>
        <dbReference type="PROSITE" id="PS50943"/>
    </source>
</evidence>
<dbReference type="SUPFAM" id="SSF47413">
    <property type="entry name" value="lambda repressor-like DNA-binding domains"/>
    <property type="match status" value="1"/>
</dbReference>
<dbReference type="Proteomes" id="UP000654279">
    <property type="component" value="Unassembled WGS sequence"/>
</dbReference>
<gene>
    <name evidence="3" type="ORF">H8699_12160</name>
</gene>